<dbReference type="EMBL" id="QTJW01000002">
    <property type="protein sequence ID" value="RGD72019.1"/>
    <property type="molecule type" value="Genomic_DNA"/>
</dbReference>
<feature type="transmembrane region" description="Helical" evidence="8">
    <location>
        <begin position="275"/>
        <end position="294"/>
    </location>
</feature>
<dbReference type="PANTHER" id="PTHR42002:SF2">
    <property type="entry name" value="ANAEROBIC C4-DICARBOXYLATE TRANSPORTER DCUC-RELATED"/>
    <property type="match status" value="1"/>
</dbReference>
<feature type="transmembrane region" description="Helical" evidence="8">
    <location>
        <begin position="6"/>
        <end position="22"/>
    </location>
</feature>
<dbReference type="NCBIfam" id="NF037994">
    <property type="entry name" value="DcuC_1"/>
    <property type="match status" value="1"/>
</dbReference>
<feature type="transmembrane region" description="Helical" evidence="8">
    <location>
        <begin position="407"/>
        <end position="426"/>
    </location>
</feature>
<feature type="transmembrane region" description="Helical" evidence="8">
    <location>
        <begin position="314"/>
        <end position="332"/>
    </location>
</feature>
<feature type="transmembrane region" description="Helical" evidence="8">
    <location>
        <begin position="139"/>
        <end position="166"/>
    </location>
</feature>
<feature type="transmembrane region" description="Helical" evidence="8">
    <location>
        <begin position="344"/>
        <end position="369"/>
    </location>
</feature>
<dbReference type="InterPro" id="IPR004669">
    <property type="entry name" value="C4_dicarb_anaerob_car"/>
</dbReference>
<dbReference type="GO" id="GO:0015556">
    <property type="term" value="F:C4-dicarboxylate transmembrane transporter activity"/>
    <property type="evidence" value="ECO:0007669"/>
    <property type="project" value="InterPro"/>
</dbReference>
<reference evidence="9 10" key="1">
    <citation type="submission" date="2018-08" db="EMBL/GenBank/DDBJ databases">
        <title>A genome reference for cultivated species of the human gut microbiota.</title>
        <authorList>
            <person name="Zou Y."/>
            <person name="Xue W."/>
            <person name="Luo G."/>
        </authorList>
    </citation>
    <scope>NUCLEOTIDE SEQUENCE [LARGE SCALE GENOMIC DNA]</scope>
    <source>
        <strain evidence="9 10">AF19-13AC</strain>
    </source>
</reference>
<dbReference type="Proteomes" id="UP000261023">
    <property type="component" value="Unassembled WGS sequence"/>
</dbReference>
<keyword evidence="7 8" id="KW-0472">Membrane</keyword>
<feature type="transmembrane region" description="Helical" evidence="8">
    <location>
        <begin position="71"/>
        <end position="91"/>
    </location>
</feature>
<dbReference type="AlphaFoldDB" id="A0A3E3DSQ6"/>
<feature type="transmembrane region" description="Helical" evidence="8">
    <location>
        <begin position="201"/>
        <end position="219"/>
    </location>
</feature>
<protein>
    <recommendedName>
        <fullName evidence="11">Cryptic C4-dicarboxylate transporter DcuD</fullName>
    </recommendedName>
</protein>
<evidence type="ECO:0000313" key="9">
    <source>
        <dbReference type="EMBL" id="RGD72019.1"/>
    </source>
</evidence>
<keyword evidence="3" id="KW-0813">Transport</keyword>
<evidence type="ECO:0000256" key="6">
    <source>
        <dbReference type="ARBA" id="ARBA00022989"/>
    </source>
</evidence>
<evidence type="ECO:0000256" key="7">
    <source>
        <dbReference type="ARBA" id="ARBA00023136"/>
    </source>
</evidence>
<evidence type="ECO:0000256" key="8">
    <source>
        <dbReference type="SAM" id="Phobius"/>
    </source>
</evidence>
<dbReference type="GO" id="GO:0005886">
    <property type="term" value="C:plasma membrane"/>
    <property type="evidence" value="ECO:0007669"/>
    <property type="project" value="UniProtKB-SubCell"/>
</dbReference>
<evidence type="ECO:0000256" key="5">
    <source>
        <dbReference type="ARBA" id="ARBA00022692"/>
    </source>
</evidence>
<name>A0A3E3DSQ6_9FIRM</name>
<evidence type="ECO:0000256" key="4">
    <source>
        <dbReference type="ARBA" id="ARBA00022475"/>
    </source>
</evidence>
<comment type="similarity">
    <text evidence="2">Belongs to the DcuC/DcuD transporter (TC 2.A.61) family.</text>
</comment>
<dbReference type="OrthoDB" id="1674075at2"/>
<organism evidence="9 10">
    <name type="scientific">Hungatella hathewayi</name>
    <dbReference type="NCBI Taxonomy" id="154046"/>
    <lineage>
        <taxon>Bacteria</taxon>
        <taxon>Bacillati</taxon>
        <taxon>Bacillota</taxon>
        <taxon>Clostridia</taxon>
        <taxon>Lachnospirales</taxon>
        <taxon>Lachnospiraceae</taxon>
        <taxon>Hungatella</taxon>
    </lineage>
</organism>
<comment type="subcellular location">
    <subcellularLocation>
        <location evidence="1">Cell membrane</location>
        <topology evidence="1">Multi-pass membrane protein</topology>
    </subcellularLocation>
</comment>
<dbReference type="InterPro" id="IPR018385">
    <property type="entry name" value="C4_dicarb_anaerob_car-like"/>
</dbReference>
<dbReference type="NCBIfam" id="TIGR00771">
    <property type="entry name" value="DcuC"/>
    <property type="match status" value="1"/>
</dbReference>
<sequence>MSDFMFVALTVLFIVIAAVMILKKMDSKLVFFFVGTLALLVVTAITGVSVLGEKTTGNIFLDVVDVIRTKFISTVQGTGIRLMVVAGYVMLMNHMKASNVLAAAAGKVLIKLKNPYLILAGVFIVGSILKVFITSQISLGLLFMATIFPILISLGVSKVSAAAVLITIGMLDMGPNDSSAIFGATEVMGITPMDYFMNYEILVGGAVILIMAVFYAVYFKYMDKKEYGETKTGSGGIVEFSPKDFGIPVFYGVFPLIPLALVVIFSFADTINMDIITANLIGFFFVFICDLIVTKSVAHIGENLKKVFEWMGQYFTNIVIIIVAAGVFAEAITQLKGITILTGWISNLTGAALIAVVMLSLIVFGTALLTGSGNAPWFAFGPLTPGIGEALGTQTAAFAVPMHLAGGIGRCISPFCGGVIAISGVAEVEITDVIKRNMVPMIVAYALNVAASYIIFVIL</sequence>
<feature type="transmembrane region" description="Helical" evidence="8">
    <location>
        <begin position="438"/>
        <end position="458"/>
    </location>
</feature>
<dbReference type="Pfam" id="PF03606">
    <property type="entry name" value="DcuC"/>
    <property type="match status" value="1"/>
</dbReference>
<keyword evidence="4" id="KW-1003">Cell membrane</keyword>
<evidence type="ECO:0000313" key="10">
    <source>
        <dbReference type="Proteomes" id="UP000261023"/>
    </source>
</evidence>
<evidence type="ECO:0000256" key="1">
    <source>
        <dbReference type="ARBA" id="ARBA00004651"/>
    </source>
</evidence>
<evidence type="ECO:0000256" key="2">
    <source>
        <dbReference type="ARBA" id="ARBA00005275"/>
    </source>
</evidence>
<evidence type="ECO:0000256" key="3">
    <source>
        <dbReference type="ARBA" id="ARBA00022448"/>
    </source>
</evidence>
<comment type="caution">
    <text evidence="9">The sequence shown here is derived from an EMBL/GenBank/DDBJ whole genome shotgun (WGS) entry which is preliminary data.</text>
</comment>
<feature type="transmembrane region" description="Helical" evidence="8">
    <location>
        <begin position="249"/>
        <end position="268"/>
    </location>
</feature>
<keyword evidence="6 8" id="KW-1133">Transmembrane helix</keyword>
<dbReference type="PANTHER" id="PTHR42002">
    <property type="entry name" value="ANAEROBIC C4-DICARBOXYLATE TRANSPORTER DCUC-RELATED"/>
    <property type="match status" value="1"/>
</dbReference>
<proteinExistence type="inferred from homology"/>
<feature type="transmembrane region" description="Helical" evidence="8">
    <location>
        <begin position="116"/>
        <end position="133"/>
    </location>
</feature>
<gene>
    <name evidence="9" type="ORF">DWX31_02960</name>
</gene>
<keyword evidence="5 8" id="KW-0812">Transmembrane</keyword>
<dbReference type="RefSeq" id="WP_025530138.1">
    <property type="nucleotide sequence ID" value="NZ_QTJW01000002.1"/>
</dbReference>
<accession>A0A3E3DSQ6</accession>
<feature type="transmembrane region" description="Helical" evidence="8">
    <location>
        <begin position="29"/>
        <end position="51"/>
    </location>
</feature>
<evidence type="ECO:0008006" key="11">
    <source>
        <dbReference type="Google" id="ProtNLM"/>
    </source>
</evidence>